<keyword evidence="3 7" id="KW-0479">Metal-binding</keyword>
<reference evidence="9 10" key="1">
    <citation type="submission" date="2020-08" db="EMBL/GenBank/DDBJ databases">
        <authorList>
            <person name="Newling K."/>
            <person name="Davey J."/>
            <person name="Forrester S."/>
        </authorList>
    </citation>
    <scope>NUCLEOTIDE SEQUENCE [LARGE SCALE GENOMIC DNA]</scope>
    <source>
        <strain evidence="10">Crithidia deanei Carvalho (ATCC PRA-265)</strain>
    </source>
</reference>
<dbReference type="GO" id="GO:0004222">
    <property type="term" value="F:metalloendopeptidase activity"/>
    <property type="evidence" value="ECO:0007669"/>
    <property type="project" value="InterPro"/>
</dbReference>
<dbReference type="InterPro" id="IPR001567">
    <property type="entry name" value="Pept_M3A_M3B_dom"/>
</dbReference>
<dbReference type="GO" id="GO:0006518">
    <property type="term" value="P:peptide metabolic process"/>
    <property type="evidence" value="ECO:0007669"/>
    <property type="project" value="TreeGrafter"/>
</dbReference>
<accession>A0A7G2C850</accession>
<dbReference type="GO" id="GO:0006508">
    <property type="term" value="P:proteolysis"/>
    <property type="evidence" value="ECO:0007669"/>
    <property type="project" value="UniProtKB-KW"/>
</dbReference>
<evidence type="ECO:0000313" key="10">
    <source>
        <dbReference type="Proteomes" id="UP000515908"/>
    </source>
</evidence>
<evidence type="ECO:0000256" key="5">
    <source>
        <dbReference type="ARBA" id="ARBA00022833"/>
    </source>
</evidence>
<dbReference type="VEuPathDB" id="TriTrypDB:ADEAN_000338400"/>
<evidence type="ECO:0000256" key="4">
    <source>
        <dbReference type="ARBA" id="ARBA00022801"/>
    </source>
</evidence>
<dbReference type="PANTHER" id="PTHR11804:SF84">
    <property type="entry name" value="SACCHAROLYSIN"/>
    <property type="match status" value="1"/>
</dbReference>
<keyword evidence="6 7" id="KW-0482">Metalloprotease</keyword>
<gene>
    <name evidence="9" type="ORF">ADEAN_000338400</name>
</gene>
<dbReference type="FunFam" id="3.40.390.10:FF:000074">
    <property type="entry name" value="Metalloprotease"/>
    <property type="match status" value="1"/>
</dbReference>
<dbReference type="InterPro" id="IPR024079">
    <property type="entry name" value="MetalloPept_cat_dom_sf"/>
</dbReference>
<evidence type="ECO:0000256" key="6">
    <source>
        <dbReference type="ARBA" id="ARBA00023049"/>
    </source>
</evidence>
<dbReference type="Gene3D" id="3.40.390.10">
    <property type="entry name" value="Collagenase (Catalytic Domain)"/>
    <property type="match status" value="1"/>
</dbReference>
<evidence type="ECO:0000313" key="9">
    <source>
        <dbReference type="EMBL" id="CAD2215926.1"/>
    </source>
</evidence>
<dbReference type="InterPro" id="IPR024077">
    <property type="entry name" value="Neurolysin/TOP_dom2"/>
</dbReference>
<keyword evidence="10" id="KW-1185">Reference proteome</keyword>
<comment type="cofactor">
    <cofactor evidence="7">
        <name>Zn(2+)</name>
        <dbReference type="ChEBI" id="CHEBI:29105"/>
    </cofactor>
    <text evidence="7">Binds 1 zinc ion.</text>
</comment>
<evidence type="ECO:0000256" key="2">
    <source>
        <dbReference type="ARBA" id="ARBA00022670"/>
    </source>
</evidence>
<dbReference type="EMBL" id="LR877149">
    <property type="protein sequence ID" value="CAD2215926.1"/>
    <property type="molecule type" value="Genomic_DNA"/>
</dbReference>
<name>A0A7G2C850_9TRYP</name>
<dbReference type="Proteomes" id="UP000515908">
    <property type="component" value="Chromosome 05"/>
</dbReference>
<evidence type="ECO:0000259" key="8">
    <source>
        <dbReference type="Pfam" id="PF01432"/>
    </source>
</evidence>
<dbReference type="Pfam" id="PF01432">
    <property type="entry name" value="Peptidase_M3"/>
    <property type="match status" value="1"/>
</dbReference>
<dbReference type="GO" id="GO:0046872">
    <property type="term" value="F:metal ion binding"/>
    <property type="evidence" value="ECO:0007669"/>
    <property type="project" value="UniProtKB-UniRule"/>
</dbReference>
<evidence type="ECO:0000256" key="1">
    <source>
        <dbReference type="ARBA" id="ARBA00006040"/>
    </source>
</evidence>
<feature type="domain" description="Peptidase M3A/M3B catalytic" evidence="8">
    <location>
        <begin position="1"/>
        <end position="400"/>
    </location>
</feature>
<dbReference type="SUPFAM" id="SSF55486">
    <property type="entry name" value="Metalloproteases ('zincins'), catalytic domain"/>
    <property type="match status" value="1"/>
</dbReference>
<keyword evidence="4 7" id="KW-0378">Hydrolase</keyword>
<organism evidence="9 10">
    <name type="scientific">Angomonas deanei</name>
    <dbReference type="NCBI Taxonomy" id="59799"/>
    <lineage>
        <taxon>Eukaryota</taxon>
        <taxon>Discoba</taxon>
        <taxon>Euglenozoa</taxon>
        <taxon>Kinetoplastea</taxon>
        <taxon>Metakinetoplastina</taxon>
        <taxon>Trypanosomatida</taxon>
        <taxon>Trypanosomatidae</taxon>
        <taxon>Strigomonadinae</taxon>
        <taxon>Angomonas</taxon>
    </lineage>
</organism>
<dbReference type="InterPro" id="IPR045090">
    <property type="entry name" value="Pept_M3A_M3B"/>
</dbReference>
<dbReference type="OrthoDB" id="534666at2759"/>
<keyword evidence="2 7" id="KW-0645">Protease</keyword>
<protein>
    <submittedName>
        <fullName evidence="9">Peptidase family M3, putative</fullName>
    </submittedName>
</protein>
<keyword evidence="5 7" id="KW-0862">Zinc</keyword>
<sequence length="401" mass="45585">MAKTPEVAQSFVNELIPKLNKKWEQEAQLLKDHMDASCVLSDKGCIQWYDITFMINEVKKKLLNVSETEIQEYFPMDVTITALFDIYQSFFDITFHQVDNGSELWHDDAKTLEVVDNASGATLGFIVIDLFPREGKYSHACCHSVVPPVRLPESETEFSPSLSVVIANFPAASGDRPALFLHSDVETFFHEFGHAIHGLMGRSKMSTFAGTRVKRDFVELPSQMLEEWLWEPEILRKITKHYKTNEPLPDDLIEAKVKSKNAFSGRDTLRQLQFATYSLDIFGLPFSAQPTEKLDTTRLFYDIEPKVLPGMEYARDTHFEAAFGHLTGYGAGYYGYMWSKVFALDVFDYIRSRNGLLDPKLGRRYTECIIGVGGGQDPNLSLQKFLGREPNNKAFLDNIGI</sequence>
<evidence type="ECO:0000256" key="7">
    <source>
        <dbReference type="RuleBase" id="RU003435"/>
    </source>
</evidence>
<dbReference type="Gene3D" id="1.10.1370.10">
    <property type="entry name" value="Neurolysin, domain 3"/>
    <property type="match status" value="1"/>
</dbReference>
<proteinExistence type="inferred from homology"/>
<evidence type="ECO:0000256" key="3">
    <source>
        <dbReference type="ARBA" id="ARBA00022723"/>
    </source>
</evidence>
<dbReference type="AlphaFoldDB" id="A0A7G2C850"/>
<dbReference type="PANTHER" id="PTHR11804">
    <property type="entry name" value="PROTEASE M3 THIMET OLIGOPEPTIDASE-RELATED"/>
    <property type="match status" value="1"/>
</dbReference>
<comment type="similarity">
    <text evidence="1 7">Belongs to the peptidase M3 family.</text>
</comment>